<dbReference type="Pfam" id="PF08818">
    <property type="entry name" value="DUF1801"/>
    <property type="match status" value="1"/>
</dbReference>
<dbReference type="InterPro" id="IPR014922">
    <property type="entry name" value="YdhG-like"/>
</dbReference>
<accession>A0A2M7G3N6</accession>
<dbReference type="Proteomes" id="UP000231019">
    <property type="component" value="Unassembled WGS sequence"/>
</dbReference>
<protein>
    <recommendedName>
        <fullName evidence="1">YdhG-like domain-containing protein</fullName>
    </recommendedName>
</protein>
<gene>
    <name evidence="2" type="ORF">COW36_11980</name>
</gene>
<feature type="domain" description="YdhG-like" evidence="1">
    <location>
        <begin position="9"/>
        <end position="67"/>
    </location>
</feature>
<comment type="caution">
    <text evidence="2">The sequence shown here is derived from an EMBL/GenBank/DDBJ whole genome shotgun (WGS) entry which is preliminary data.</text>
</comment>
<dbReference type="AlphaFoldDB" id="A0A2M7G3N6"/>
<proteinExistence type="predicted"/>
<dbReference type="Gene3D" id="3.90.1150.200">
    <property type="match status" value="1"/>
</dbReference>
<dbReference type="SUPFAM" id="SSF159888">
    <property type="entry name" value="YdhG-like"/>
    <property type="match status" value="1"/>
</dbReference>
<sequence length="83" mass="9126">MRTRQGAGYGNLVHFAAFKAHIGFYPGAAGIAAFESELQAYQHAKGSVQFPLGQPLPLELVKRIVRFRRAENLNKAAQKSAKK</sequence>
<reference evidence="2 3" key="1">
    <citation type="submission" date="2017-09" db="EMBL/GenBank/DDBJ databases">
        <title>Depth-based differentiation of microbial function through sediment-hosted aquifers and enrichment of novel symbionts in the deep terrestrial subsurface.</title>
        <authorList>
            <person name="Probst A.J."/>
            <person name="Ladd B."/>
            <person name="Jarett J.K."/>
            <person name="Geller-Mcgrath D.E."/>
            <person name="Sieber C.M."/>
            <person name="Emerson J.B."/>
            <person name="Anantharaman K."/>
            <person name="Thomas B.C."/>
            <person name="Malmstrom R."/>
            <person name="Stieglmeier M."/>
            <person name="Klingl A."/>
            <person name="Woyke T."/>
            <person name="Ryan C.M."/>
            <person name="Banfield J.F."/>
        </authorList>
    </citation>
    <scope>NUCLEOTIDE SEQUENCE [LARGE SCALE GENOMIC DNA]</scope>
    <source>
        <strain evidence="2">CG17_big_fil_post_rev_8_21_14_2_50_48_46</strain>
    </source>
</reference>
<name>A0A2M7G3N6_9BACT</name>
<organism evidence="2 3">
    <name type="scientific">bacterium (Candidatus Blackallbacteria) CG17_big_fil_post_rev_8_21_14_2_50_48_46</name>
    <dbReference type="NCBI Taxonomy" id="2014261"/>
    <lineage>
        <taxon>Bacteria</taxon>
        <taxon>Candidatus Blackallbacteria</taxon>
    </lineage>
</organism>
<evidence type="ECO:0000313" key="2">
    <source>
        <dbReference type="EMBL" id="PIW16482.1"/>
    </source>
</evidence>
<evidence type="ECO:0000313" key="3">
    <source>
        <dbReference type="Proteomes" id="UP000231019"/>
    </source>
</evidence>
<dbReference type="EMBL" id="PFFQ01000037">
    <property type="protein sequence ID" value="PIW16482.1"/>
    <property type="molecule type" value="Genomic_DNA"/>
</dbReference>
<evidence type="ECO:0000259" key="1">
    <source>
        <dbReference type="Pfam" id="PF08818"/>
    </source>
</evidence>